<name>A0ABW8VPQ7_9BACI</name>
<evidence type="ECO:0000259" key="3">
    <source>
        <dbReference type="Pfam" id="PF00561"/>
    </source>
</evidence>
<dbReference type="PRINTS" id="PR00111">
    <property type="entry name" value="ABHYDROLASE"/>
</dbReference>
<protein>
    <submittedName>
        <fullName evidence="4">Alpha/beta fold hydrolase</fullName>
    </submittedName>
</protein>
<dbReference type="InterPro" id="IPR002410">
    <property type="entry name" value="Peptidase_S33"/>
</dbReference>
<reference evidence="4 5" key="1">
    <citation type="submission" date="2024-12" db="EMBL/GenBank/DDBJ databases">
        <authorList>
            <person name="Li X."/>
            <person name="Zhang D."/>
        </authorList>
    </citation>
    <scope>NUCLEOTIDE SEQUENCE [LARGE SCALE GENOMIC DNA]</scope>
    <source>
        <strain evidence="4 5">JCM19602</strain>
    </source>
</reference>
<evidence type="ECO:0000313" key="4">
    <source>
        <dbReference type="EMBL" id="MFL8937373.1"/>
    </source>
</evidence>
<sequence length="279" mass="32191">MDKMFLSVGDQRVSYQTAGDPRKPVLVCLHGLTGSSESFIELSERLESDFHLFMFDQPGHGQTHPLPHDYLFSTLTGYYKTIFDRLIGKPFYLLGHSWGGDTALHYASHFPQYVKGLILLDGGFTFPHYQEDMTYKKAYEGWRGFISGFSFDDHSEIVNIYKTYTSRWNPQLEYMALASFTKESPYRLIAGASVVLPIIEAFFKEPFYRAYEGIQSPVMLIHASEPVEQEDARKRGTRILREKISDIEIHRKTGGHNLHWDDPDDIGDMVRNFRDRIEG</sequence>
<comment type="similarity">
    <text evidence="1">Belongs to the peptidase S33 family.</text>
</comment>
<dbReference type="InterPro" id="IPR050266">
    <property type="entry name" value="AB_hydrolase_sf"/>
</dbReference>
<keyword evidence="2 4" id="KW-0378">Hydrolase</keyword>
<dbReference type="Proteomes" id="UP001628668">
    <property type="component" value="Unassembled WGS sequence"/>
</dbReference>
<proteinExistence type="inferred from homology"/>
<dbReference type="InterPro" id="IPR029058">
    <property type="entry name" value="AB_hydrolase_fold"/>
</dbReference>
<dbReference type="RefSeq" id="WP_411159679.1">
    <property type="nucleotide sequence ID" value="NZ_JBJOSA010000008.1"/>
</dbReference>
<comment type="caution">
    <text evidence="4">The sequence shown here is derived from an EMBL/GenBank/DDBJ whole genome shotgun (WGS) entry which is preliminary data.</text>
</comment>
<keyword evidence="5" id="KW-1185">Reference proteome</keyword>
<dbReference type="EMBL" id="JBJOSA010000008">
    <property type="protein sequence ID" value="MFL8937373.1"/>
    <property type="molecule type" value="Genomic_DNA"/>
</dbReference>
<dbReference type="Pfam" id="PF00561">
    <property type="entry name" value="Abhydrolase_1"/>
    <property type="match status" value="1"/>
</dbReference>
<evidence type="ECO:0000256" key="2">
    <source>
        <dbReference type="ARBA" id="ARBA00022801"/>
    </source>
</evidence>
<feature type="domain" description="AB hydrolase-1" evidence="3">
    <location>
        <begin position="24"/>
        <end position="263"/>
    </location>
</feature>
<dbReference type="SUPFAM" id="SSF53474">
    <property type="entry name" value="alpha/beta-Hydrolases"/>
    <property type="match status" value="1"/>
</dbReference>
<gene>
    <name evidence="4" type="ORF">ACKA06_11290</name>
</gene>
<evidence type="ECO:0000256" key="1">
    <source>
        <dbReference type="ARBA" id="ARBA00010088"/>
    </source>
</evidence>
<dbReference type="Gene3D" id="3.40.50.1820">
    <property type="entry name" value="alpha/beta hydrolase"/>
    <property type="match status" value="1"/>
</dbReference>
<dbReference type="GO" id="GO:0016787">
    <property type="term" value="F:hydrolase activity"/>
    <property type="evidence" value="ECO:0007669"/>
    <property type="project" value="UniProtKB-KW"/>
</dbReference>
<organism evidence="4 5">
    <name type="scientific">Rossellomorea oryzaecorticis</name>
    <dbReference type="NCBI Taxonomy" id="1396505"/>
    <lineage>
        <taxon>Bacteria</taxon>
        <taxon>Bacillati</taxon>
        <taxon>Bacillota</taxon>
        <taxon>Bacilli</taxon>
        <taxon>Bacillales</taxon>
        <taxon>Bacillaceae</taxon>
        <taxon>Rossellomorea</taxon>
    </lineage>
</organism>
<dbReference type="InterPro" id="IPR000073">
    <property type="entry name" value="AB_hydrolase_1"/>
</dbReference>
<evidence type="ECO:0000313" key="5">
    <source>
        <dbReference type="Proteomes" id="UP001628668"/>
    </source>
</evidence>
<dbReference type="PRINTS" id="PR00793">
    <property type="entry name" value="PROAMNOPTASE"/>
</dbReference>
<dbReference type="PANTHER" id="PTHR43798">
    <property type="entry name" value="MONOACYLGLYCEROL LIPASE"/>
    <property type="match status" value="1"/>
</dbReference>
<dbReference type="PANTHER" id="PTHR43798:SF33">
    <property type="entry name" value="HYDROLASE, PUTATIVE (AFU_ORTHOLOGUE AFUA_2G14860)-RELATED"/>
    <property type="match status" value="1"/>
</dbReference>
<accession>A0ABW8VPQ7</accession>